<dbReference type="SUPFAM" id="SSF49299">
    <property type="entry name" value="PKD domain"/>
    <property type="match status" value="1"/>
</dbReference>
<dbReference type="Proteomes" id="UP001176806">
    <property type="component" value="Unassembled WGS sequence"/>
</dbReference>
<evidence type="ECO:0000256" key="1">
    <source>
        <dbReference type="SAM" id="SignalP"/>
    </source>
</evidence>
<dbReference type="InterPro" id="IPR035986">
    <property type="entry name" value="PKD_dom_sf"/>
</dbReference>
<protein>
    <submittedName>
        <fullName evidence="4">PKD domain-containing protein</fullName>
    </submittedName>
</protein>
<evidence type="ECO:0000259" key="3">
    <source>
        <dbReference type="PROSITE" id="PS50093"/>
    </source>
</evidence>
<dbReference type="Pfam" id="PF18911">
    <property type="entry name" value="PKD_4"/>
    <property type="match status" value="1"/>
</dbReference>
<dbReference type="CDD" id="cd00146">
    <property type="entry name" value="PKD"/>
    <property type="match status" value="1"/>
</dbReference>
<dbReference type="PROSITE" id="PS50093">
    <property type="entry name" value="PKD"/>
    <property type="match status" value="1"/>
</dbReference>
<evidence type="ECO:0000313" key="4">
    <source>
        <dbReference type="EMBL" id="MDO5973422.1"/>
    </source>
</evidence>
<keyword evidence="5" id="KW-1185">Reference proteome</keyword>
<dbReference type="RefSeq" id="WP_303300508.1">
    <property type="nucleotide sequence ID" value="NZ_BAABDA010000042.1"/>
</dbReference>
<dbReference type="PROSITE" id="PS50022">
    <property type="entry name" value="FA58C_3"/>
    <property type="match status" value="1"/>
</dbReference>
<sequence>MKNINNIKIKVAKVLPAIILSLMLVSLVACDYAYELAEANSKEDQTPPTAFFGATVGEDDYWNEVIFANESSSASSFIWDFGDGSETSTEFEPDAHPYPPVSASYDVTLTVYDSNGLTDKYINSVTIIDNGIPLGALDLFYDLVNIGDAGEPVTIHSFSSYQIEKDAFASNTLDKNAGTLWTAQDGDILDGDYKSDGEFVIYDFSETIDLTVIQFTTDVKSDPYGYQLWYSNTGTEDSDFIKLVPESGDIMLSQAATAEFQTKILPTPVSARYVKLVSFGRFNEAGDTRTSPWSNFSQIEFYKVKE</sequence>
<feature type="chain" id="PRO_5046627621" evidence="1">
    <location>
        <begin position="30"/>
        <end position="306"/>
    </location>
</feature>
<feature type="domain" description="F5/8 type C" evidence="2">
    <location>
        <begin position="141"/>
        <end position="295"/>
    </location>
</feature>
<dbReference type="InterPro" id="IPR008979">
    <property type="entry name" value="Galactose-bd-like_sf"/>
</dbReference>
<evidence type="ECO:0000313" key="5">
    <source>
        <dbReference type="Proteomes" id="UP001176806"/>
    </source>
</evidence>
<name>A0ABT8WKE4_9FLAO</name>
<keyword evidence="1" id="KW-0732">Signal</keyword>
<gene>
    <name evidence="4" type="ORF">Q4Q40_04425</name>
</gene>
<organism evidence="4 5">
    <name type="scientific">Flavivirga jejuensis</name>
    <dbReference type="NCBI Taxonomy" id="870487"/>
    <lineage>
        <taxon>Bacteria</taxon>
        <taxon>Pseudomonadati</taxon>
        <taxon>Bacteroidota</taxon>
        <taxon>Flavobacteriia</taxon>
        <taxon>Flavobacteriales</taxon>
        <taxon>Flavobacteriaceae</taxon>
        <taxon>Flavivirga</taxon>
    </lineage>
</organism>
<dbReference type="InterPro" id="IPR000601">
    <property type="entry name" value="PKD_dom"/>
</dbReference>
<feature type="signal peptide" evidence="1">
    <location>
        <begin position="1"/>
        <end position="29"/>
    </location>
</feature>
<dbReference type="PROSITE" id="PS51257">
    <property type="entry name" value="PROKAR_LIPOPROTEIN"/>
    <property type="match status" value="1"/>
</dbReference>
<dbReference type="EMBL" id="JAUOEL010000001">
    <property type="protein sequence ID" value="MDO5973422.1"/>
    <property type="molecule type" value="Genomic_DNA"/>
</dbReference>
<proteinExistence type="predicted"/>
<dbReference type="SUPFAM" id="SSF49785">
    <property type="entry name" value="Galactose-binding domain-like"/>
    <property type="match status" value="1"/>
</dbReference>
<dbReference type="Gene3D" id="2.60.40.10">
    <property type="entry name" value="Immunoglobulins"/>
    <property type="match status" value="1"/>
</dbReference>
<dbReference type="InterPro" id="IPR013783">
    <property type="entry name" value="Ig-like_fold"/>
</dbReference>
<dbReference type="InterPro" id="IPR000421">
    <property type="entry name" value="FA58C"/>
</dbReference>
<reference evidence="4" key="1">
    <citation type="submission" date="2023-07" db="EMBL/GenBank/DDBJ databases">
        <title>Two novel species in the genus Flavivirga.</title>
        <authorList>
            <person name="Kwon K."/>
        </authorList>
    </citation>
    <scope>NUCLEOTIDE SEQUENCE</scope>
    <source>
        <strain evidence="4">KACC 14158</strain>
    </source>
</reference>
<accession>A0ABT8WKE4</accession>
<evidence type="ECO:0000259" key="2">
    <source>
        <dbReference type="PROSITE" id="PS50022"/>
    </source>
</evidence>
<comment type="caution">
    <text evidence="4">The sequence shown here is derived from an EMBL/GenBank/DDBJ whole genome shotgun (WGS) entry which is preliminary data.</text>
</comment>
<dbReference type="Gene3D" id="2.60.120.260">
    <property type="entry name" value="Galactose-binding domain-like"/>
    <property type="match status" value="1"/>
</dbReference>
<feature type="domain" description="PKD" evidence="3">
    <location>
        <begin position="47"/>
        <end position="116"/>
    </location>
</feature>